<dbReference type="Gene3D" id="1.20.120.1080">
    <property type="match status" value="1"/>
</dbReference>
<evidence type="ECO:0000256" key="2">
    <source>
        <dbReference type="ARBA" id="ARBA00022490"/>
    </source>
</evidence>
<feature type="region of interest" description="Disordered" evidence="6">
    <location>
        <begin position="884"/>
        <end position="909"/>
    </location>
</feature>
<dbReference type="InParanoid" id="A0A0G4EB26"/>
<protein>
    <recommendedName>
        <fullName evidence="11">RNA helicase</fullName>
    </recommendedName>
</protein>
<dbReference type="InterPro" id="IPR001650">
    <property type="entry name" value="Helicase_C-like"/>
</dbReference>
<reference evidence="9 10" key="1">
    <citation type="submission" date="2014-11" db="EMBL/GenBank/DDBJ databases">
        <authorList>
            <person name="Zhu J."/>
            <person name="Qi W."/>
            <person name="Song R."/>
        </authorList>
    </citation>
    <scope>NUCLEOTIDE SEQUENCE [LARGE SCALE GENOMIC DNA]</scope>
</reference>
<dbReference type="STRING" id="1169540.A0A0G4EB26"/>
<feature type="compositionally biased region" description="Basic and acidic residues" evidence="6">
    <location>
        <begin position="66"/>
        <end position="92"/>
    </location>
</feature>
<dbReference type="InterPro" id="IPR036612">
    <property type="entry name" value="KH_dom_type_1_sf"/>
</dbReference>
<evidence type="ECO:0000313" key="9">
    <source>
        <dbReference type="EMBL" id="CEL93149.1"/>
    </source>
</evidence>
<dbReference type="Gene3D" id="3.30.1370.10">
    <property type="entry name" value="K Homology domain, type 1"/>
    <property type="match status" value="1"/>
</dbReference>
<dbReference type="Pfam" id="PF00270">
    <property type="entry name" value="DEAD"/>
    <property type="match status" value="1"/>
</dbReference>
<proteinExistence type="predicted"/>
<dbReference type="CDD" id="cd18791">
    <property type="entry name" value="SF2_C_RHA"/>
    <property type="match status" value="1"/>
</dbReference>
<dbReference type="GO" id="GO:0004386">
    <property type="term" value="F:helicase activity"/>
    <property type="evidence" value="ECO:0007669"/>
    <property type="project" value="TreeGrafter"/>
</dbReference>
<evidence type="ECO:0000256" key="4">
    <source>
        <dbReference type="ARBA" id="ARBA00022840"/>
    </source>
</evidence>
<dbReference type="SMART" id="SM00847">
    <property type="entry name" value="HA2"/>
    <property type="match status" value="1"/>
</dbReference>
<evidence type="ECO:0000313" key="10">
    <source>
        <dbReference type="Proteomes" id="UP000041254"/>
    </source>
</evidence>
<dbReference type="CDD" id="cd00105">
    <property type="entry name" value="KH-I"/>
    <property type="match status" value="1"/>
</dbReference>
<dbReference type="SMART" id="SM00487">
    <property type="entry name" value="DEXDc"/>
    <property type="match status" value="1"/>
</dbReference>
<dbReference type="PANTHER" id="PTHR18934:SF113">
    <property type="entry name" value="ATP-DEPENDENT RNA HELICASE TDRD9"/>
    <property type="match status" value="1"/>
</dbReference>
<keyword evidence="2" id="KW-0963">Cytoplasm</keyword>
<evidence type="ECO:0000256" key="3">
    <source>
        <dbReference type="ARBA" id="ARBA00022741"/>
    </source>
</evidence>
<dbReference type="GO" id="GO:0003723">
    <property type="term" value="F:RNA binding"/>
    <property type="evidence" value="ECO:0007669"/>
    <property type="project" value="UniProtKB-UniRule"/>
</dbReference>
<dbReference type="CDD" id="cd17917">
    <property type="entry name" value="DEXHc_RHA-like"/>
    <property type="match status" value="1"/>
</dbReference>
<feature type="region of interest" description="Disordered" evidence="6">
    <location>
        <begin position="1424"/>
        <end position="1459"/>
    </location>
</feature>
<dbReference type="InterPro" id="IPR011545">
    <property type="entry name" value="DEAD/DEAH_box_helicase_dom"/>
</dbReference>
<feature type="compositionally biased region" description="Basic and acidic residues" evidence="6">
    <location>
        <begin position="133"/>
        <end position="145"/>
    </location>
</feature>
<feature type="compositionally biased region" description="Gly residues" evidence="6">
    <location>
        <begin position="489"/>
        <end position="512"/>
    </location>
</feature>
<dbReference type="InterPro" id="IPR027417">
    <property type="entry name" value="P-loop_NTPase"/>
</dbReference>
<evidence type="ECO:0000259" key="7">
    <source>
        <dbReference type="PROSITE" id="PS51192"/>
    </source>
</evidence>
<feature type="compositionally biased region" description="Polar residues" evidence="6">
    <location>
        <begin position="100"/>
        <end position="115"/>
    </location>
</feature>
<feature type="region of interest" description="Disordered" evidence="6">
    <location>
        <begin position="174"/>
        <end position="193"/>
    </location>
</feature>
<dbReference type="InterPro" id="IPR004088">
    <property type="entry name" value="KH_dom_type_1"/>
</dbReference>
<dbReference type="InterPro" id="IPR007502">
    <property type="entry name" value="Helicase-assoc_dom"/>
</dbReference>
<name>A0A0G4EB26_VITBC</name>
<dbReference type="InterPro" id="IPR004087">
    <property type="entry name" value="KH_dom"/>
</dbReference>
<dbReference type="Pfam" id="PF00271">
    <property type="entry name" value="Helicase_C"/>
    <property type="match status" value="1"/>
</dbReference>
<keyword evidence="4" id="KW-0067">ATP-binding</keyword>
<feature type="region of interest" description="Disordered" evidence="6">
    <location>
        <begin position="34"/>
        <end position="166"/>
    </location>
</feature>
<dbReference type="GO" id="GO:0005737">
    <property type="term" value="C:cytoplasm"/>
    <property type="evidence" value="ECO:0007669"/>
    <property type="project" value="UniProtKB-SubCell"/>
</dbReference>
<dbReference type="InterPro" id="IPR014001">
    <property type="entry name" value="Helicase_ATP-bd"/>
</dbReference>
<dbReference type="SMART" id="SM00490">
    <property type="entry name" value="HELICc"/>
    <property type="match status" value="1"/>
</dbReference>
<dbReference type="Gene3D" id="3.40.50.300">
    <property type="entry name" value="P-loop containing nucleotide triphosphate hydrolases"/>
    <property type="match status" value="2"/>
</dbReference>
<feature type="domain" description="Helicase ATP-binding" evidence="7">
    <location>
        <begin position="216"/>
        <end position="405"/>
    </location>
</feature>
<dbReference type="PROSITE" id="PS51194">
    <property type="entry name" value="HELICASE_CTER"/>
    <property type="match status" value="1"/>
</dbReference>
<dbReference type="PROSITE" id="PS51192">
    <property type="entry name" value="HELICASE_ATP_BIND_1"/>
    <property type="match status" value="1"/>
</dbReference>
<dbReference type="SUPFAM" id="SSF54791">
    <property type="entry name" value="Eukaryotic type KH-domain (KH-domain type I)"/>
    <property type="match status" value="1"/>
</dbReference>
<dbReference type="PANTHER" id="PTHR18934">
    <property type="entry name" value="ATP-DEPENDENT RNA HELICASE"/>
    <property type="match status" value="1"/>
</dbReference>
<feature type="compositionally biased region" description="Polar residues" evidence="6">
    <location>
        <begin position="1424"/>
        <end position="1433"/>
    </location>
</feature>
<feature type="domain" description="Helicase C-terminal" evidence="8">
    <location>
        <begin position="608"/>
        <end position="791"/>
    </location>
</feature>
<evidence type="ECO:0000256" key="1">
    <source>
        <dbReference type="ARBA" id="ARBA00004496"/>
    </source>
</evidence>
<feature type="region of interest" description="Disordered" evidence="6">
    <location>
        <begin position="1330"/>
        <end position="1352"/>
    </location>
</feature>
<organism evidence="9 10">
    <name type="scientific">Vitrella brassicaformis (strain CCMP3155)</name>
    <dbReference type="NCBI Taxonomy" id="1169540"/>
    <lineage>
        <taxon>Eukaryota</taxon>
        <taxon>Sar</taxon>
        <taxon>Alveolata</taxon>
        <taxon>Colpodellida</taxon>
        <taxon>Vitrellaceae</taxon>
        <taxon>Vitrella</taxon>
    </lineage>
</organism>
<comment type="subcellular location">
    <subcellularLocation>
        <location evidence="1">Cytoplasm</location>
    </subcellularLocation>
</comment>
<dbReference type="SMART" id="SM00322">
    <property type="entry name" value="KH"/>
    <property type="match status" value="1"/>
</dbReference>
<feature type="region of interest" description="Disordered" evidence="6">
    <location>
        <begin position="423"/>
        <end position="520"/>
    </location>
</feature>
<keyword evidence="5" id="KW-0694">RNA-binding</keyword>
<feature type="compositionally biased region" description="Polar residues" evidence="6">
    <location>
        <begin position="464"/>
        <end position="487"/>
    </location>
</feature>
<dbReference type="EMBL" id="CDMY01000144">
    <property type="protein sequence ID" value="CEL93149.1"/>
    <property type="molecule type" value="Genomic_DNA"/>
</dbReference>
<sequence length="1784" mass="201460">MDGKGRDGPQDDDQEEFSISEELVGLVIGQRGAKIKRVRDQSGAQVDIWNDRRRNGMQPVTIRGTPEQRARARELIDEVIDSDTRGQGDRRRTSTHQRPSRSYDTDQPPSSSSGYGASDAMPHSTSSHLPPLPHDRPRGRPDGHFRGRRGGGGHGGGGSPRPRGGQQRYFEAADMEPSSPSGRIMGGGGGPQQNERGYDEFGLPILAVHAHHDKFLAALRDNQSIVLHGATGSGKTTQIPQFILREALRTDRDVRIIVSQPRRLAATSVAKRVAYECMMRGLSKDGQHQVGGLVGWQIGQDRINASRHSKILFCTTGILLRRIVGAMKESQGSASASATGDDFSRWTHVVIDEVHERDTDTDLFMALMRRRLANDPRVKVIIMSATMKSSIYARYFSPTAIQRQAERLKKLEHDIELRLQGRIPVANNSSNTRSGGGWTGRPAPPAQRRVPSSGWDDSDDENQMDISPQARNRQSSWGQPRGQQHATNGWGGGGGGRGGWGWSGPFGASGGGNEEDDIPPLPDEVCHMIAVDGVMYEVKVSYLETIVDKIWPWVSRKYGFQLNTRPDAHSLRSEFLKEQPQVARFSTFDLYDIAFFACGYIHEQNLDDMEKTMDTGKNSILIFLPGMAEINRLADKFTTQAQELARASDGPTSSSAEATDAWWKVIRVHSNIDADEQDSVFADVPGYRKVILATNIAESSITIPDVGYVLDFCLVKEHHFVETTSTNTLSLQWASQAACDQRRGRAGRVQKGNCDRLVPELFYHRQLAEFTKPEIQRCALEKVVLHVKIIGLEPADVLVECLDPPSKDKIDSAIKRLQDKGALTPPSEKYPSGKLTFLGRVFDEMPCDIDLSRLMIYGYTFGCLKVTVKIAAILATEKRRLIDPHRLPRGGRGGRGGGGPPGQQQQEGAGRVYHKKLLMSLGSECDLITELNMWEYVEFYFPNYKRFFDNYTGRTEDRKSFLRLLSDHGVSIKTLEEAHTNYVDFERRLSRLDFWRQGTAGCLVSVSRASTTSVRRSDGRPFDLLDAHYQSNMFILKLCIAAAFFPDYYISNSQDFALFDRFYVDRELEDRRKKALALPPSHEERQRQLELVEAYRRLENRKSSQQDQWGHVEEYQNCIWFQDIPAEATATQENLLRQFNRTLAPHLLTRPRDTQRGYPCASIRYQPMDDYGGRRSGSSKEQGILVEFNDIAELKTAFWLEKRKKITYSCSLDDPSSSASASDPFAHTSGDLPPSKTPFALKFRDSNYTPFEVEFDSVNAVTVEAGRTMFNQRVIVARRRFSRKMSTLMGANVCETSLMPPIRGMCELLGLLFAQQVVWKKQHASQMETYDDWIPPSSSSSDPPPQYPQYPQRHQQVPNLVGFAVLGGDKISFALTCKLLPTDIEALNKIRQCISQVQSSGTHDKHDPEHLRKLVLQWFSTPREQLHPSTQQGEEIWEPNKRQRHDTSPRNGSEEDLQLPDLKVPDGTIITEGDYMHEQHRWRKKMKRQFLDVTTLAPACAVCEAKFYVSREKAEEYERRSLLLGKILMRYRMLTLFEDKCWAVCWVHNCNCRVSSLDSMVPLGDKLREQRPPRALQLLAPHIRGAAFVLGASYFVVPEDCATAEARQLSPDEQKLCTAVRDIRGRLQRGHQQQSVPPLSYIKCDKGHIVGIELALRGEEPCRLLRKYEEGSSGGAVTQKTHCAWTHINWDKDRDGVSFARMRQLLANFEKEYAQRPNIIPCEICETEFKDGEFNDKCRKPRGRSRANDPPTDNEKKAWCQFMMHCTTPAHREAVATYTVEADR</sequence>
<evidence type="ECO:0000256" key="5">
    <source>
        <dbReference type="PROSITE-ProRule" id="PRU00117"/>
    </source>
</evidence>
<dbReference type="Pfam" id="PF00013">
    <property type="entry name" value="KH_1"/>
    <property type="match status" value="1"/>
</dbReference>
<gene>
    <name evidence="9" type="ORF">Vbra_4729</name>
</gene>
<keyword evidence="10" id="KW-1185">Reference proteome</keyword>
<dbReference type="PROSITE" id="PS50084">
    <property type="entry name" value="KH_TYPE_1"/>
    <property type="match status" value="1"/>
</dbReference>
<feature type="compositionally biased region" description="Gly residues" evidence="6">
    <location>
        <begin position="890"/>
        <end position="901"/>
    </location>
</feature>
<evidence type="ECO:0000256" key="6">
    <source>
        <dbReference type="SAM" id="MobiDB-lite"/>
    </source>
</evidence>
<feature type="compositionally biased region" description="Basic and acidic residues" evidence="6">
    <location>
        <begin position="1438"/>
        <end position="1448"/>
    </location>
</feature>
<evidence type="ECO:0008006" key="11">
    <source>
        <dbReference type="Google" id="ProtNLM"/>
    </source>
</evidence>
<accession>A0A0G4EB26</accession>
<keyword evidence="3" id="KW-0547">Nucleotide-binding</keyword>
<dbReference type="GO" id="GO:0005524">
    <property type="term" value="F:ATP binding"/>
    <property type="evidence" value="ECO:0007669"/>
    <property type="project" value="UniProtKB-KW"/>
</dbReference>
<evidence type="ECO:0000259" key="8">
    <source>
        <dbReference type="PROSITE" id="PS51194"/>
    </source>
</evidence>
<dbReference type="OrthoDB" id="66977at2759"/>
<dbReference type="SUPFAM" id="SSF52540">
    <property type="entry name" value="P-loop containing nucleoside triphosphate hydrolases"/>
    <property type="match status" value="1"/>
</dbReference>
<dbReference type="Proteomes" id="UP000041254">
    <property type="component" value="Unassembled WGS sequence"/>
</dbReference>
<dbReference type="VEuPathDB" id="CryptoDB:Vbra_4729"/>